<dbReference type="Proteomes" id="UP000485058">
    <property type="component" value="Unassembled WGS sequence"/>
</dbReference>
<dbReference type="EMBL" id="BLLF01000452">
    <property type="protein sequence ID" value="GFH11958.1"/>
    <property type="molecule type" value="Genomic_DNA"/>
</dbReference>
<dbReference type="AlphaFoldDB" id="A0A699YWJ9"/>
<keyword evidence="3" id="KW-1185">Reference proteome</keyword>
<feature type="region of interest" description="Disordered" evidence="1">
    <location>
        <begin position="1"/>
        <end position="25"/>
    </location>
</feature>
<evidence type="ECO:0000256" key="1">
    <source>
        <dbReference type="SAM" id="MobiDB-lite"/>
    </source>
</evidence>
<protein>
    <submittedName>
        <fullName evidence="2">Uncharacterized protein</fullName>
    </submittedName>
</protein>
<gene>
    <name evidence="2" type="ORF">HaLaN_07558</name>
</gene>
<comment type="caution">
    <text evidence="2">The sequence shown here is derived from an EMBL/GenBank/DDBJ whole genome shotgun (WGS) entry which is preliminary data.</text>
</comment>
<reference evidence="2 3" key="1">
    <citation type="submission" date="2020-02" db="EMBL/GenBank/DDBJ databases">
        <title>Draft genome sequence of Haematococcus lacustris strain NIES-144.</title>
        <authorList>
            <person name="Morimoto D."/>
            <person name="Nakagawa S."/>
            <person name="Yoshida T."/>
            <person name="Sawayama S."/>
        </authorList>
    </citation>
    <scope>NUCLEOTIDE SEQUENCE [LARGE SCALE GENOMIC DNA]</scope>
    <source>
        <strain evidence="2 3">NIES-144</strain>
    </source>
</reference>
<name>A0A699YWJ9_HAELA</name>
<evidence type="ECO:0000313" key="2">
    <source>
        <dbReference type="EMBL" id="GFH11958.1"/>
    </source>
</evidence>
<proteinExistence type="predicted"/>
<sequence length="341" mass="36216">MARTAPHCRCRLGQQQQQSKHHGRTEYWQSAPLLSSPAHPPPLTFTALHCIPLPAQSTPCYASKNSSLWKRSSSRCRCLALATPGSLPKPSPHPGWMPGTAGCPCLPPPPASPCPWPSWPTPACPHSTVHLLVGAWKLAGSWQEAGRKLAGSWQAWPILLLTACNPPWAGKARQPGGRPGMDNRLATLWPHCCVVLACWAAGKWVLSPNAPALCQPEAMVRSVQRAGGLGLVLYAARSHCQVTSHHITPSFGGHTGAAGRPAGAMGSVAVEPGCQYQRRHASGAAVYKLTGGGSAGRPLWHSGMEASCMGLRISQMSGHPLNRAQAHTVAWATAAWAWPQP</sequence>
<evidence type="ECO:0000313" key="3">
    <source>
        <dbReference type="Proteomes" id="UP000485058"/>
    </source>
</evidence>
<feature type="compositionally biased region" description="Basic residues" evidence="1">
    <location>
        <begin position="1"/>
        <end position="10"/>
    </location>
</feature>
<accession>A0A699YWJ9</accession>
<organism evidence="2 3">
    <name type="scientific">Haematococcus lacustris</name>
    <name type="common">Green alga</name>
    <name type="synonym">Haematococcus pluvialis</name>
    <dbReference type="NCBI Taxonomy" id="44745"/>
    <lineage>
        <taxon>Eukaryota</taxon>
        <taxon>Viridiplantae</taxon>
        <taxon>Chlorophyta</taxon>
        <taxon>core chlorophytes</taxon>
        <taxon>Chlorophyceae</taxon>
        <taxon>CS clade</taxon>
        <taxon>Chlamydomonadales</taxon>
        <taxon>Haematococcaceae</taxon>
        <taxon>Haematococcus</taxon>
    </lineage>
</organism>